<dbReference type="SUPFAM" id="SSF52738">
    <property type="entry name" value="Methylesterase CheB, C-terminal domain"/>
    <property type="match status" value="1"/>
</dbReference>
<dbReference type="EMBL" id="JAJBZG010000001">
    <property type="protein sequence ID" value="MCB7480142.1"/>
    <property type="molecule type" value="Genomic_DNA"/>
</dbReference>
<dbReference type="InterPro" id="IPR011247">
    <property type="entry name" value="Chemotax_prot-Glu_Me-esterase"/>
</dbReference>
<dbReference type="CDD" id="cd16433">
    <property type="entry name" value="CheB"/>
    <property type="match status" value="1"/>
</dbReference>
<evidence type="ECO:0000256" key="2">
    <source>
        <dbReference type="ARBA" id="ARBA00039140"/>
    </source>
</evidence>
<dbReference type="PIRSF" id="PIRSF036461">
    <property type="entry name" value="Chmtx_methlestr"/>
    <property type="match status" value="1"/>
</dbReference>
<dbReference type="AlphaFoldDB" id="A0A9X1RW66"/>
<feature type="domain" description="CheB-type methylesterase" evidence="5">
    <location>
        <begin position="1"/>
        <end position="189"/>
    </location>
</feature>
<dbReference type="GO" id="GO:0000156">
    <property type="term" value="F:phosphorelay response regulator activity"/>
    <property type="evidence" value="ECO:0007669"/>
    <property type="project" value="InterPro"/>
</dbReference>
<dbReference type="PANTHER" id="PTHR42872">
    <property type="entry name" value="PROTEIN-GLUTAMATE METHYLESTERASE/PROTEIN-GLUTAMINE GLUTAMINASE"/>
    <property type="match status" value="1"/>
</dbReference>
<sequence length="326" mass="36457">MDNHRIILIGASAGGRLAVEKVLQNVSADINAAFLVVVHSSFDMISSFSKYLNQKIEMEVMEAQENMAIEKGKVYLGIPNQHMVVVNGKISNSNGPRENLFRPSIDVLFRSAAVAFGNRSIGILLSGRLNDGTVGLEAIKKCGGVAMIQEPETAEYSGMPLTAQKFVEIDYSANLEEIGDIIKELTDKPLPEKKEIPYTLVRESEIATKIRSQVKTEDLLGEKVSLSCASCGGPLWKIKDTEIERYRCHVGHSFSQESLLLAQNENLEQTLWVCLRTLEEKKVLMLKIAENFKSKGSEQLARSYSDRIQEVDEHIDRLRQLMDIRD</sequence>
<dbReference type="Pfam" id="PF01339">
    <property type="entry name" value="CheB_methylest"/>
    <property type="match status" value="1"/>
</dbReference>
<reference evidence="6" key="1">
    <citation type="submission" date="2021-10" db="EMBL/GenBank/DDBJ databases">
        <title>Gramella sp. ASW11-100T, isolated from marine sediment.</title>
        <authorList>
            <person name="Xia C."/>
        </authorList>
    </citation>
    <scope>NUCLEOTIDE SEQUENCE</scope>
    <source>
        <strain evidence="6">ASW11-100</strain>
    </source>
</reference>
<dbReference type="GO" id="GO:0008984">
    <property type="term" value="F:protein-glutamate methylesterase activity"/>
    <property type="evidence" value="ECO:0007669"/>
    <property type="project" value="UniProtKB-EC"/>
</dbReference>
<evidence type="ECO:0000313" key="6">
    <source>
        <dbReference type="EMBL" id="MCB7480142.1"/>
    </source>
</evidence>
<dbReference type="PROSITE" id="PS50122">
    <property type="entry name" value="CHEB"/>
    <property type="match status" value="1"/>
</dbReference>
<dbReference type="Proteomes" id="UP001139414">
    <property type="component" value="Unassembled WGS sequence"/>
</dbReference>
<dbReference type="PANTHER" id="PTHR42872:SF6">
    <property type="entry name" value="PROTEIN-GLUTAMATE METHYLESTERASE_PROTEIN-GLUTAMINE GLUTAMINASE"/>
    <property type="match status" value="1"/>
</dbReference>
<organism evidence="6 7">
    <name type="scientific">Christiangramia sediminis</name>
    <dbReference type="NCBI Taxonomy" id="2881336"/>
    <lineage>
        <taxon>Bacteria</taxon>
        <taxon>Pseudomonadati</taxon>
        <taxon>Bacteroidota</taxon>
        <taxon>Flavobacteriia</taxon>
        <taxon>Flavobacteriales</taxon>
        <taxon>Flavobacteriaceae</taxon>
        <taxon>Christiangramia</taxon>
    </lineage>
</organism>
<dbReference type="InterPro" id="IPR035909">
    <property type="entry name" value="CheB_C"/>
</dbReference>
<keyword evidence="7" id="KW-1185">Reference proteome</keyword>
<gene>
    <name evidence="6" type="ORF">LGQ90_02590</name>
</gene>
<keyword evidence="4" id="KW-0145">Chemotaxis</keyword>
<proteinExistence type="predicted"/>
<dbReference type="RefSeq" id="WP_229337825.1">
    <property type="nucleotide sequence ID" value="NZ_JAJBZG010000001.1"/>
</dbReference>
<evidence type="ECO:0000313" key="7">
    <source>
        <dbReference type="Proteomes" id="UP001139414"/>
    </source>
</evidence>
<comment type="caution">
    <text evidence="6">The sequence shown here is derived from an EMBL/GenBank/DDBJ whole genome shotgun (WGS) entry which is preliminary data.</text>
</comment>
<comment type="catalytic activity">
    <reaction evidence="3">
        <text>[protein]-L-glutamate 5-O-methyl ester + H2O = L-glutamyl-[protein] + methanol + H(+)</text>
        <dbReference type="Rhea" id="RHEA:23236"/>
        <dbReference type="Rhea" id="RHEA-COMP:10208"/>
        <dbReference type="Rhea" id="RHEA-COMP:10311"/>
        <dbReference type="ChEBI" id="CHEBI:15377"/>
        <dbReference type="ChEBI" id="CHEBI:15378"/>
        <dbReference type="ChEBI" id="CHEBI:17790"/>
        <dbReference type="ChEBI" id="CHEBI:29973"/>
        <dbReference type="ChEBI" id="CHEBI:82795"/>
        <dbReference type="EC" id="3.1.1.61"/>
    </reaction>
</comment>
<dbReference type="InterPro" id="IPR000673">
    <property type="entry name" value="Sig_transdc_resp-reg_Me-estase"/>
</dbReference>
<feature type="active site" evidence="4">
    <location>
        <position position="12"/>
    </location>
</feature>
<dbReference type="GO" id="GO:0005737">
    <property type="term" value="C:cytoplasm"/>
    <property type="evidence" value="ECO:0007669"/>
    <property type="project" value="InterPro"/>
</dbReference>
<accession>A0A9X1RW66</accession>
<dbReference type="EC" id="3.1.1.61" evidence="2"/>
<keyword evidence="1 4" id="KW-0378">Hydrolase</keyword>
<protein>
    <recommendedName>
        <fullName evidence="2">protein-glutamate methylesterase</fullName>
        <ecNumber evidence="2">3.1.1.61</ecNumber>
    </recommendedName>
</protein>
<evidence type="ECO:0000259" key="5">
    <source>
        <dbReference type="PROSITE" id="PS50122"/>
    </source>
</evidence>
<dbReference type="Gene3D" id="3.40.50.180">
    <property type="entry name" value="Methylesterase CheB, C-terminal domain"/>
    <property type="match status" value="1"/>
</dbReference>
<feature type="active site" evidence="4">
    <location>
        <position position="39"/>
    </location>
</feature>
<name>A0A9X1RW66_9FLAO</name>
<evidence type="ECO:0000256" key="4">
    <source>
        <dbReference type="PROSITE-ProRule" id="PRU00050"/>
    </source>
</evidence>
<evidence type="ECO:0000256" key="1">
    <source>
        <dbReference type="ARBA" id="ARBA00022801"/>
    </source>
</evidence>
<evidence type="ECO:0000256" key="3">
    <source>
        <dbReference type="ARBA" id="ARBA00048267"/>
    </source>
</evidence>
<feature type="active site" evidence="4">
    <location>
        <position position="131"/>
    </location>
</feature>
<dbReference type="GO" id="GO:0006935">
    <property type="term" value="P:chemotaxis"/>
    <property type="evidence" value="ECO:0007669"/>
    <property type="project" value="UniProtKB-UniRule"/>
</dbReference>